<feature type="region of interest" description="Disordered" evidence="1">
    <location>
        <begin position="30"/>
        <end position="51"/>
    </location>
</feature>
<dbReference type="RefSeq" id="WP_211039280.1">
    <property type="nucleotide sequence ID" value="NZ_JAELVF020000001.1"/>
</dbReference>
<dbReference type="Gene3D" id="3.30.530.20">
    <property type="match status" value="1"/>
</dbReference>
<name>A0A949JHC3_9ACTN</name>
<organism evidence="2 3">
    <name type="scientific">Streptomyces tardus</name>
    <dbReference type="NCBI Taxonomy" id="2780544"/>
    <lineage>
        <taxon>Bacteria</taxon>
        <taxon>Bacillati</taxon>
        <taxon>Actinomycetota</taxon>
        <taxon>Actinomycetes</taxon>
        <taxon>Kitasatosporales</taxon>
        <taxon>Streptomycetaceae</taxon>
        <taxon>Streptomyces</taxon>
    </lineage>
</organism>
<evidence type="ECO:0000313" key="3">
    <source>
        <dbReference type="Proteomes" id="UP000694501"/>
    </source>
</evidence>
<dbReference type="CDD" id="cd07812">
    <property type="entry name" value="SRPBCC"/>
    <property type="match status" value="1"/>
</dbReference>
<gene>
    <name evidence="2" type="ORF">JGS22_018065</name>
</gene>
<dbReference type="SUPFAM" id="SSF55961">
    <property type="entry name" value="Bet v1-like"/>
    <property type="match status" value="1"/>
</dbReference>
<accession>A0A949JHC3</accession>
<sequence length="164" mass="17252">MSYRNAVLERRIAAPVETVWSLLTSSVTRARPDGPTSVQSPGPGTFGVGSSRWQTRRVNGRPVTTELLVTRCVPGAGYVVEPATSGAAAWSVEYALLSCVGEGATEGRADGTLLRATVRTADPGRLARLLARVRTPTLAAAVRQAVHDELAAVDAACRGREPAE</sequence>
<dbReference type="Proteomes" id="UP000694501">
    <property type="component" value="Unassembled WGS sequence"/>
</dbReference>
<proteinExistence type="predicted"/>
<evidence type="ECO:0000256" key="1">
    <source>
        <dbReference type="SAM" id="MobiDB-lite"/>
    </source>
</evidence>
<dbReference type="InterPro" id="IPR023393">
    <property type="entry name" value="START-like_dom_sf"/>
</dbReference>
<keyword evidence="3" id="KW-1185">Reference proteome</keyword>
<dbReference type="EMBL" id="JAELVF020000001">
    <property type="protein sequence ID" value="MBU7599472.1"/>
    <property type="molecule type" value="Genomic_DNA"/>
</dbReference>
<reference evidence="2" key="1">
    <citation type="submission" date="2021-06" db="EMBL/GenBank/DDBJ databases">
        <title>Sequencing of actinobacteria type strains.</title>
        <authorList>
            <person name="Nguyen G.-S."/>
            <person name="Wentzel A."/>
        </authorList>
    </citation>
    <scope>NUCLEOTIDE SEQUENCE</scope>
    <source>
        <strain evidence="2">P38-E01</strain>
    </source>
</reference>
<protein>
    <submittedName>
        <fullName evidence="2">SRPBCC family protein</fullName>
    </submittedName>
</protein>
<evidence type="ECO:0000313" key="2">
    <source>
        <dbReference type="EMBL" id="MBU7599472.1"/>
    </source>
</evidence>
<comment type="caution">
    <text evidence="2">The sequence shown here is derived from an EMBL/GenBank/DDBJ whole genome shotgun (WGS) entry which is preliminary data.</text>
</comment>
<dbReference type="AlphaFoldDB" id="A0A949JHC3"/>